<evidence type="ECO:0000256" key="1">
    <source>
        <dbReference type="ARBA" id="ARBA00004123"/>
    </source>
</evidence>
<dbReference type="InterPro" id="IPR038491">
    <property type="entry name" value="Velvet_dom_sf"/>
</dbReference>
<gene>
    <name evidence="7" type="ORF">LPJ61_002554</name>
</gene>
<organism evidence="7 8">
    <name type="scientific">Coemansia biformis</name>
    <dbReference type="NCBI Taxonomy" id="1286918"/>
    <lineage>
        <taxon>Eukaryota</taxon>
        <taxon>Fungi</taxon>
        <taxon>Fungi incertae sedis</taxon>
        <taxon>Zoopagomycota</taxon>
        <taxon>Kickxellomycotina</taxon>
        <taxon>Kickxellomycetes</taxon>
        <taxon>Kickxellales</taxon>
        <taxon>Kickxellaceae</taxon>
        <taxon>Coemansia</taxon>
    </lineage>
</organism>
<comment type="subcellular location">
    <subcellularLocation>
        <location evidence="1">Nucleus</location>
    </subcellularLocation>
</comment>
<feature type="compositionally biased region" description="Acidic residues" evidence="5">
    <location>
        <begin position="153"/>
        <end position="163"/>
    </location>
</feature>
<dbReference type="InterPro" id="IPR037525">
    <property type="entry name" value="Velvet_dom"/>
</dbReference>
<dbReference type="EMBL" id="JANBOI010000333">
    <property type="protein sequence ID" value="KAJ1731401.1"/>
    <property type="molecule type" value="Genomic_DNA"/>
</dbReference>
<name>A0A9W7YFK8_9FUNG</name>
<dbReference type="GO" id="GO:0005634">
    <property type="term" value="C:nucleus"/>
    <property type="evidence" value="ECO:0007669"/>
    <property type="project" value="UniProtKB-SubCell"/>
</dbReference>
<protein>
    <recommendedName>
        <fullName evidence="6">Velvet domain-containing protein</fullName>
    </recommendedName>
</protein>
<evidence type="ECO:0000256" key="2">
    <source>
        <dbReference type="ARBA" id="ARBA00023015"/>
    </source>
</evidence>
<evidence type="ECO:0000256" key="3">
    <source>
        <dbReference type="ARBA" id="ARBA00023163"/>
    </source>
</evidence>
<evidence type="ECO:0000256" key="5">
    <source>
        <dbReference type="SAM" id="MobiDB-lite"/>
    </source>
</evidence>
<dbReference type="PANTHER" id="PTHR33572">
    <property type="entry name" value="SPORE DEVELOPMENT REGULATOR VOSA"/>
    <property type="match status" value="1"/>
</dbReference>
<dbReference type="Gene3D" id="2.60.40.3960">
    <property type="entry name" value="Velvet domain"/>
    <property type="match status" value="1"/>
</dbReference>
<accession>A0A9W7YFK8</accession>
<keyword evidence="2" id="KW-0805">Transcription regulation</keyword>
<evidence type="ECO:0000259" key="6">
    <source>
        <dbReference type="PROSITE" id="PS51821"/>
    </source>
</evidence>
<evidence type="ECO:0000313" key="8">
    <source>
        <dbReference type="Proteomes" id="UP001143981"/>
    </source>
</evidence>
<reference evidence="7" key="1">
    <citation type="submission" date="2022-07" db="EMBL/GenBank/DDBJ databases">
        <title>Phylogenomic reconstructions and comparative analyses of Kickxellomycotina fungi.</title>
        <authorList>
            <person name="Reynolds N.K."/>
            <person name="Stajich J.E."/>
            <person name="Barry K."/>
            <person name="Grigoriev I.V."/>
            <person name="Crous P."/>
            <person name="Smith M.E."/>
        </authorList>
    </citation>
    <scope>NUCLEOTIDE SEQUENCE</scope>
    <source>
        <strain evidence="7">BCRC 34381</strain>
    </source>
</reference>
<dbReference type="InterPro" id="IPR021740">
    <property type="entry name" value="Velvet"/>
</dbReference>
<dbReference type="PANTHER" id="PTHR33572:SF3">
    <property type="entry name" value="VELVET COMPLEX SUBUNIT B"/>
    <property type="match status" value="1"/>
</dbReference>
<keyword evidence="3" id="KW-0804">Transcription</keyword>
<feature type="region of interest" description="Disordered" evidence="5">
    <location>
        <begin position="139"/>
        <end position="163"/>
    </location>
</feature>
<dbReference type="AlphaFoldDB" id="A0A9W7YFK8"/>
<keyword evidence="4" id="KW-0539">Nucleus</keyword>
<dbReference type="OrthoDB" id="5599552at2759"/>
<evidence type="ECO:0000313" key="7">
    <source>
        <dbReference type="EMBL" id="KAJ1731401.1"/>
    </source>
</evidence>
<sequence length="163" mass="18512">MHATLYDEAGEHDCTTARRDVDETHRASGTSTRAANDIIGENNLALATNVTSGHWARDLNNERGFFFCFADIRVTHPGRYRLRLSLIRPPQVSCEPTEATQILTYIVTDPFRVHSSKDYPGTEMSTPLTLKLARQIPNIRTRNKNRLKRDHDSDDDDNMSPET</sequence>
<comment type="caution">
    <text evidence="7">The sequence shown here is derived from an EMBL/GenBank/DDBJ whole genome shotgun (WGS) entry which is preliminary data.</text>
</comment>
<dbReference type="Pfam" id="PF11754">
    <property type="entry name" value="Velvet"/>
    <property type="match status" value="1"/>
</dbReference>
<keyword evidence="8" id="KW-1185">Reference proteome</keyword>
<dbReference type="PROSITE" id="PS51821">
    <property type="entry name" value="VELVET"/>
    <property type="match status" value="1"/>
</dbReference>
<feature type="domain" description="Velvet" evidence="6">
    <location>
        <begin position="1"/>
        <end position="142"/>
    </location>
</feature>
<dbReference type="Proteomes" id="UP001143981">
    <property type="component" value="Unassembled WGS sequence"/>
</dbReference>
<evidence type="ECO:0000256" key="4">
    <source>
        <dbReference type="ARBA" id="ARBA00023242"/>
    </source>
</evidence>
<proteinExistence type="predicted"/>